<protein>
    <recommendedName>
        <fullName evidence="1">Protein kinase domain-containing protein</fullName>
    </recommendedName>
</protein>
<evidence type="ECO:0000259" key="1">
    <source>
        <dbReference type="PROSITE" id="PS50011"/>
    </source>
</evidence>
<dbReference type="GO" id="GO:0044773">
    <property type="term" value="P:mitotic DNA damage checkpoint signaling"/>
    <property type="evidence" value="ECO:0007669"/>
    <property type="project" value="TreeGrafter"/>
</dbReference>
<sequence length="402" mass="45423">MDFTLGVDLEAASSSAANKHPSKIDIKNSPELWGAHNTIKLWKALSPWFESILSEEEKYTLIDIPASYPYAYCSGKQPKERAFGCSFGITAAVNSLRRDVVIKILQHGFPELVIFKKLALEPTRSHPLNYTIPILDILEYDENYSFAVMPRWGDISPVFTIGFDCLATGFKLMKDMLKALSFLHQNLIAHRDIHPHNILINYQYSRDFPNSPPFFSKDRKETRFALCDFGISVMFSPDVPPSERMCPVEQSEWGIFEYHPPDVCEGQVVYDPFPYDVACLGGVFCQLVGNMTPNVPTLAPFLDHLITPDIADRYTAAQALDAFIELKGSLNPYFLSSTPPPPPMTLGDAWQDYDRWKGLPDDFVKKYTPVRPKRKIQYVVEVDGKSSIFVDSKLCCGRADTP</sequence>
<proteinExistence type="predicted"/>
<feature type="domain" description="Protein kinase" evidence="1">
    <location>
        <begin position="1"/>
        <end position="390"/>
    </location>
</feature>
<dbReference type="SMART" id="SM00220">
    <property type="entry name" value="S_TKc"/>
    <property type="match status" value="1"/>
</dbReference>
<dbReference type="PANTHER" id="PTHR44167">
    <property type="entry name" value="OVARIAN-SPECIFIC SERINE/THREONINE-PROTEIN KINASE LOK-RELATED"/>
    <property type="match status" value="1"/>
</dbReference>
<reference evidence="2 3" key="1">
    <citation type="submission" date="2022-09" db="EMBL/GenBank/DDBJ databases">
        <authorList>
            <person name="Palmer J.M."/>
        </authorList>
    </citation>
    <scope>NUCLEOTIDE SEQUENCE [LARGE SCALE GENOMIC DNA]</scope>
    <source>
        <strain evidence="2 3">DSM 7382</strain>
    </source>
</reference>
<dbReference type="Pfam" id="PF00069">
    <property type="entry name" value="Pkinase"/>
    <property type="match status" value="1"/>
</dbReference>
<evidence type="ECO:0000313" key="2">
    <source>
        <dbReference type="EMBL" id="KAK7676324.1"/>
    </source>
</evidence>
<dbReference type="SUPFAM" id="SSF56112">
    <property type="entry name" value="Protein kinase-like (PK-like)"/>
    <property type="match status" value="1"/>
</dbReference>
<organism evidence="2 3">
    <name type="scientific">Cerrena zonata</name>
    <dbReference type="NCBI Taxonomy" id="2478898"/>
    <lineage>
        <taxon>Eukaryota</taxon>
        <taxon>Fungi</taxon>
        <taxon>Dikarya</taxon>
        <taxon>Basidiomycota</taxon>
        <taxon>Agaricomycotina</taxon>
        <taxon>Agaricomycetes</taxon>
        <taxon>Polyporales</taxon>
        <taxon>Cerrenaceae</taxon>
        <taxon>Cerrena</taxon>
    </lineage>
</organism>
<dbReference type="PANTHER" id="PTHR44167:SF24">
    <property type="entry name" value="SERINE_THREONINE-PROTEIN KINASE CHK2"/>
    <property type="match status" value="1"/>
</dbReference>
<dbReference type="GO" id="GO:0005524">
    <property type="term" value="F:ATP binding"/>
    <property type="evidence" value="ECO:0007669"/>
    <property type="project" value="InterPro"/>
</dbReference>
<dbReference type="InterPro" id="IPR011009">
    <property type="entry name" value="Kinase-like_dom_sf"/>
</dbReference>
<accession>A0AAW0FCL5</accession>
<dbReference type="GO" id="GO:0005634">
    <property type="term" value="C:nucleus"/>
    <property type="evidence" value="ECO:0007669"/>
    <property type="project" value="TreeGrafter"/>
</dbReference>
<dbReference type="InterPro" id="IPR000719">
    <property type="entry name" value="Prot_kinase_dom"/>
</dbReference>
<comment type="caution">
    <text evidence="2">The sequence shown here is derived from an EMBL/GenBank/DDBJ whole genome shotgun (WGS) entry which is preliminary data.</text>
</comment>
<dbReference type="Proteomes" id="UP001385951">
    <property type="component" value="Unassembled WGS sequence"/>
</dbReference>
<name>A0AAW0FCL5_9APHY</name>
<dbReference type="EMBL" id="JASBNA010000122">
    <property type="protein sequence ID" value="KAK7676324.1"/>
    <property type="molecule type" value="Genomic_DNA"/>
</dbReference>
<gene>
    <name evidence="2" type="ORF">QCA50_020707</name>
</gene>
<dbReference type="GO" id="GO:0004674">
    <property type="term" value="F:protein serine/threonine kinase activity"/>
    <property type="evidence" value="ECO:0007669"/>
    <property type="project" value="TreeGrafter"/>
</dbReference>
<dbReference type="PROSITE" id="PS50011">
    <property type="entry name" value="PROTEIN_KINASE_DOM"/>
    <property type="match status" value="1"/>
</dbReference>
<dbReference type="AlphaFoldDB" id="A0AAW0FCL5"/>
<dbReference type="Gene3D" id="1.10.510.10">
    <property type="entry name" value="Transferase(Phosphotransferase) domain 1"/>
    <property type="match status" value="1"/>
</dbReference>
<keyword evidence="3" id="KW-1185">Reference proteome</keyword>
<evidence type="ECO:0000313" key="3">
    <source>
        <dbReference type="Proteomes" id="UP001385951"/>
    </source>
</evidence>